<sequence>MHYVFVYGTLRKQQANAHYLYGAVCVAEFAWTCGRLFDTNEGYPAMISSTKEKVYGEMYEVNDEVLQKLDELEEYTGNPETDLYNRITQSIYFENKEIHAYVYTAQNKKMLQKPITSGDWVKYKHEIAM</sequence>
<comment type="caution">
    <text evidence="4">The sequence shown here is derived from an EMBL/GenBank/DDBJ whole genome shotgun (WGS) entry which is preliminary data.</text>
</comment>
<reference evidence="5" key="1">
    <citation type="submission" date="2023-11" db="EMBL/GenBank/DDBJ databases">
        <title>Genome Sequence of Bacillus pseudomycoides stain BUPM19.</title>
        <authorList>
            <person name="Farhat A."/>
        </authorList>
    </citation>
    <scope>NUCLEOTIDE SEQUENCE [LARGE SCALE GENOMIC DNA]</scope>
    <source>
        <strain evidence="5">BUPM19</strain>
    </source>
</reference>
<dbReference type="SUPFAM" id="SSF110857">
    <property type="entry name" value="Gamma-glutamyl cyclotransferase-like"/>
    <property type="match status" value="1"/>
</dbReference>
<evidence type="ECO:0000313" key="5">
    <source>
        <dbReference type="Proteomes" id="UP001291930"/>
    </source>
</evidence>
<dbReference type="Proteomes" id="UP001291930">
    <property type="component" value="Unassembled WGS sequence"/>
</dbReference>
<feature type="domain" description="Gamma-glutamylcyclotransferase AIG2-like" evidence="3">
    <location>
        <begin position="4"/>
        <end position="121"/>
    </location>
</feature>
<evidence type="ECO:0000256" key="1">
    <source>
        <dbReference type="ARBA" id="ARBA00008861"/>
    </source>
</evidence>
<gene>
    <name evidence="4" type="ORF">U2I54_21145</name>
</gene>
<keyword evidence="5" id="KW-1185">Reference proteome</keyword>
<accession>A0ABU5K1J8</accession>
<dbReference type="InterPro" id="IPR039126">
    <property type="entry name" value="GGACT"/>
</dbReference>
<dbReference type="RefSeq" id="WP_374218951.1">
    <property type="nucleotide sequence ID" value="NZ_JAXOVW010000067.1"/>
</dbReference>
<protein>
    <recommendedName>
        <fullName evidence="2">Gamma-glutamylcyclotransferase family protein</fullName>
    </recommendedName>
</protein>
<dbReference type="InterPro" id="IPR013024">
    <property type="entry name" value="GGCT-like"/>
</dbReference>
<evidence type="ECO:0000259" key="3">
    <source>
        <dbReference type="Pfam" id="PF06094"/>
    </source>
</evidence>
<proteinExistence type="inferred from homology"/>
<dbReference type="InterPro" id="IPR009288">
    <property type="entry name" value="AIG2-like_dom"/>
</dbReference>
<dbReference type="EMBL" id="JAXOVW010000067">
    <property type="protein sequence ID" value="MDZ5609501.1"/>
    <property type="molecule type" value="Genomic_DNA"/>
</dbReference>
<organism evidence="4 5">
    <name type="scientific">Bacillus bingmayongensis</name>
    <dbReference type="NCBI Taxonomy" id="1150157"/>
    <lineage>
        <taxon>Bacteria</taxon>
        <taxon>Bacillati</taxon>
        <taxon>Bacillota</taxon>
        <taxon>Bacilli</taxon>
        <taxon>Bacillales</taxon>
        <taxon>Bacillaceae</taxon>
        <taxon>Bacillus</taxon>
    </lineage>
</organism>
<dbReference type="PANTHER" id="PTHR12510">
    <property type="entry name" value="TROPONIN C-AKIN-1 PROTEIN"/>
    <property type="match status" value="1"/>
</dbReference>
<dbReference type="Pfam" id="PF06094">
    <property type="entry name" value="GGACT"/>
    <property type="match status" value="1"/>
</dbReference>
<dbReference type="PANTHER" id="PTHR12510:SF4">
    <property type="entry name" value="GAMMA-GLUTAMYLAMINECYCLOTRANSFERASE"/>
    <property type="match status" value="1"/>
</dbReference>
<dbReference type="InterPro" id="IPR036568">
    <property type="entry name" value="GGCT-like_sf"/>
</dbReference>
<dbReference type="Gene3D" id="3.10.490.10">
    <property type="entry name" value="Gamma-glutamyl cyclotransferase-like"/>
    <property type="match status" value="1"/>
</dbReference>
<evidence type="ECO:0000313" key="4">
    <source>
        <dbReference type="EMBL" id="MDZ5609501.1"/>
    </source>
</evidence>
<dbReference type="CDD" id="cd06661">
    <property type="entry name" value="GGCT_like"/>
    <property type="match status" value="1"/>
</dbReference>
<name>A0ABU5K1J8_9BACI</name>
<comment type="similarity">
    <text evidence="1 2">Belongs to the gamma-glutamylcyclotransferase family.</text>
</comment>
<evidence type="ECO:0000256" key="2">
    <source>
        <dbReference type="RuleBase" id="RU367036"/>
    </source>
</evidence>